<name>A0ABU1A2E7_9FLAO</name>
<reference evidence="3 4" key="1">
    <citation type="submission" date="2023-08" db="EMBL/GenBank/DDBJ databases">
        <title>Mesonia sp. MT50, isolated from deep-sea sediment of the Mariana Trench.</title>
        <authorList>
            <person name="Fu H."/>
        </authorList>
    </citation>
    <scope>NUCLEOTIDE SEQUENCE [LARGE SCALE GENOMIC DNA]</scope>
    <source>
        <strain evidence="3 4">MT50</strain>
    </source>
</reference>
<feature type="signal peptide" evidence="1">
    <location>
        <begin position="1"/>
        <end position="18"/>
    </location>
</feature>
<proteinExistence type="predicted"/>
<evidence type="ECO:0000256" key="1">
    <source>
        <dbReference type="SAM" id="SignalP"/>
    </source>
</evidence>
<dbReference type="InterPro" id="IPR025433">
    <property type="entry name" value="DUF4168"/>
</dbReference>
<organism evidence="3 4">
    <name type="scientific">Mesonia profundi</name>
    <dbReference type="NCBI Taxonomy" id="3070998"/>
    <lineage>
        <taxon>Bacteria</taxon>
        <taxon>Pseudomonadati</taxon>
        <taxon>Bacteroidota</taxon>
        <taxon>Flavobacteriia</taxon>
        <taxon>Flavobacteriales</taxon>
        <taxon>Flavobacteriaceae</taxon>
        <taxon>Mesonia</taxon>
    </lineage>
</organism>
<dbReference type="Proteomes" id="UP001230915">
    <property type="component" value="Unassembled WGS sequence"/>
</dbReference>
<sequence>MKNFILAVTLLFSAATFAQTEVSDSELNKFADAYKAVQMENQEVQQSMVEMIQKEGLELDRFQSIQQATVNPEVEVDATREELANYKKVMAGIEKMQPKLQEDMAKLIADNGLSLDRYQEIGAALQSDQELQQKLQAIMMKQQTKG</sequence>
<keyword evidence="1" id="KW-0732">Signal</keyword>
<protein>
    <submittedName>
        <fullName evidence="3">DUF4168 domain-containing protein</fullName>
    </submittedName>
</protein>
<dbReference type="RefSeq" id="WP_308864180.1">
    <property type="nucleotide sequence ID" value="NZ_JAVHUL010000016.1"/>
</dbReference>
<feature type="chain" id="PRO_5046628370" evidence="1">
    <location>
        <begin position="19"/>
        <end position="146"/>
    </location>
</feature>
<gene>
    <name evidence="3" type="ORF">RBU60_07605</name>
</gene>
<dbReference type="EMBL" id="JAVHUL010000016">
    <property type="protein sequence ID" value="MDQ7917436.1"/>
    <property type="molecule type" value="Genomic_DNA"/>
</dbReference>
<dbReference type="Pfam" id="PF13767">
    <property type="entry name" value="DUF4168"/>
    <property type="match status" value="1"/>
</dbReference>
<evidence type="ECO:0000313" key="3">
    <source>
        <dbReference type="EMBL" id="MDQ7917436.1"/>
    </source>
</evidence>
<keyword evidence="4" id="KW-1185">Reference proteome</keyword>
<comment type="caution">
    <text evidence="3">The sequence shown here is derived from an EMBL/GenBank/DDBJ whole genome shotgun (WGS) entry which is preliminary data.</text>
</comment>
<evidence type="ECO:0000259" key="2">
    <source>
        <dbReference type="Pfam" id="PF13767"/>
    </source>
</evidence>
<accession>A0ABU1A2E7</accession>
<evidence type="ECO:0000313" key="4">
    <source>
        <dbReference type="Proteomes" id="UP001230915"/>
    </source>
</evidence>
<feature type="domain" description="DUF4168" evidence="2">
    <location>
        <begin position="23"/>
        <end position="134"/>
    </location>
</feature>